<dbReference type="EMBL" id="CP134213">
    <property type="protein sequence ID" value="WND22903.1"/>
    <property type="molecule type" value="Genomic_DNA"/>
</dbReference>
<dbReference type="Pfam" id="PF19865">
    <property type="entry name" value="DUF6338"/>
    <property type="match status" value="1"/>
</dbReference>
<evidence type="ECO:0000313" key="2">
    <source>
        <dbReference type="Proteomes" id="UP001249394"/>
    </source>
</evidence>
<reference evidence="1 2" key="1">
    <citation type="submission" date="2023-09" db="EMBL/GenBank/DDBJ databases">
        <title>The genome sequence of Streptomyces anthocyanicus.</title>
        <authorList>
            <person name="Mo P."/>
        </authorList>
    </citation>
    <scope>NUCLEOTIDE SEQUENCE [LARGE SCALE GENOMIC DNA]</scope>
    <source>
        <strain evidence="1 2">JCM 4387</strain>
    </source>
</reference>
<keyword evidence="2" id="KW-1185">Reference proteome</keyword>
<proteinExistence type="predicted"/>
<dbReference type="Proteomes" id="UP001249394">
    <property type="component" value="Chromosome"/>
</dbReference>
<gene>
    <name evidence="1" type="ORF">RI060_38600</name>
</gene>
<dbReference type="InterPro" id="IPR045919">
    <property type="entry name" value="DUF6338"/>
</dbReference>
<evidence type="ECO:0000313" key="1">
    <source>
        <dbReference type="EMBL" id="WND22903.1"/>
    </source>
</evidence>
<sequence length="63" mass="7031">MGGRYGAGSYASSHPASAYDLFLESAWQLAPDGRFLSRVDRTQGLHVRLDDIEVLEFVTSEQR</sequence>
<organism evidence="1 2">
    <name type="scientific">Streptomyces violaceus</name>
    <name type="common">Streptomyces venezuelae</name>
    <dbReference type="NCBI Taxonomy" id="1936"/>
    <lineage>
        <taxon>Bacteria</taxon>
        <taxon>Bacillati</taxon>
        <taxon>Actinomycetota</taxon>
        <taxon>Actinomycetes</taxon>
        <taxon>Kitasatosporales</taxon>
        <taxon>Streptomycetaceae</taxon>
        <taxon>Streptomyces</taxon>
    </lineage>
</organism>
<accession>A0ABY9UJ72</accession>
<name>A0ABY9UJ72_STRVL</name>
<protein>
    <submittedName>
        <fullName evidence="1">DUF6338 family protein</fullName>
    </submittedName>
</protein>